<organism evidence="2 3">
    <name type="scientific">Nocardioides malaquae</name>
    <dbReference type="NCBI Taxonomy" id="2773426"/>
    <lineage>
        <taxon>Bacteria</taxon>
        <taxon>Bacillati</taxon>
        <taxon>Actinomycetota</taxon>
        <taxon>Actinomycetes</taxon>
        <taxon>Propionibacteriales</taxon>
        <taxon>Nocardioidaceae</taxon>
        <taxon>Nocardioides</taxon>
    </lineage>
</organism>
<gene>
    <name evidence="2" type="ORF">IEQ44_05925</name>
</gene>
<feature type="region of interest" description="Disordered" evidence="1">
    <location>
        <begin position="28"/>
        <end position="49"/>
    </location>
</feature>
<name>A0ABR9RRH9_9ACTN</name>
<evidence type="ECO:0000313" key="3">
    <source>
        <dbReference type="Proteomes" id="UP000756387"/>
    </source>
</evidence>
<keyword evidence="3" id="KW-1185">Reference proteome</keyword>
<sequence>MSARGSMPRDRRSAKSFSDLVVTAQVELSGRGEQADPSSTALRHVGNGR</sequence>
<evidence type="ECO:0000313" key="2">
    <source>
        <dbReference type="EMBL" id="MBE7324184.1"/>
    </source>
</evidence>
<dbReference type="RefSeq" id="WP_193637510.1">
    <property type="nucleotide sequence ID" value="NZ_JADCSA010000004.1"/>
</dbReference>
<protein>
    <submittedName>
        <fullName evidence="2">Uncharacterized protein</fullName>
    </submittedName>
</protein>
<evidence type="ECO:0000256" key="1">
    <source>
        <dbReference type="SAM" id="MobiDB-lite"/>
    </source>
</evidence>
<dbReference type="Proteomes" id="UP000756387">
    <property type="component" value="Unassembled WGS sequence"/>
</dbReference>
<dbReference type="EMBL" id="JADCSA010000004">
    <property type="protein sequence ID" value="MBE7324184.1"/>
    <property type="molecule type" value="Genomic_DNA"/>
</dbReference>
<reference evidence="2 3" key="1">
    <citation type="submission" date="2020-10" db="EMBL/GenBank/DDBJ databases">
        <title>Nocardioides sp. isolated from sludge.</title>
        <authorList>
            <person name="Zhang X."/>
        </authorList>
    </citation>
    <scope>NUCLEOTIDE SEQUENCE [LARGE SCALE GENOMIC DNA]</scope>
    <source>
        <strain evidence="2 3">Y6</strain>
    </source>
</reference>
<proteinExistence type="predicted"/>
<accession>A0ABR9RRH9</accession>
<comment type="caution">
    <text evidence="2">The sequence shown here is derived from an EMBL/GenBank/DDBJ whole genome shotgun (WGS) entry which is preliminary data.</text>
</comment>